<sequence>MYLLKRILTIFGLFLTILNTLTFAAEKEKITITATPDKEEVFIGDRINVSVKTNLKKNLQLSFPEKISETGDFSFIEAQPIKTKFGKNEKGIVYILGIYSTGTHVIPPIKVEYRYSDKDTWQTIETRQIPINVKSILKGGETDIRDIKGPIKWHSKIYRVCLLISIIVIFLIIVALFLKLKRLHQDFIEKLKIRPAHIIAYEELSNLKSEDLPRKGKIKEYYFSLSDIVRHYIENRFKYRAPEMTTEEFLTYIKQEGALNPEQRELLKEFLMQCDMVKFAKYGPTPIEIIDSFKLAETFVNETKEEPENNESAKLEKSQTQKGV</sequence>
<name>A0A0F0CR42_9BACT</name>
<keyword evidence="2" id="KW-1133">Transmembrane helix</keyword>
<dbReference type="AlphaFoldDB" id="A0A0F0CR42"/>
<proteinExistence type="predicted"/>
<dbReference type="Proteomes" id="UP000033428">
    <property type="component" value="Unassembled WGS sequence"/>
</dbReference>
<comment type="caution">
    <text evidence="3">The sequence shown here is derived from an EMBL/GenBank/DDBJ whole genome shotgun (WGS) entry which is preliminary data.</text>
</comment>
<keyword evidence="2" id="KW-0472">Membrane</keyword>
<evidence type="ECO:0000313" key="4">
    <source>
        <dbReference type="Proteomes" id="UP000033428"/>
    </source>
</evidence>
<reference evidence="3 4" key="1">
    <citation type="submission" date="2015-02" db="EMBL/GenBank/DDBJ databases">
        <title>Single-cell genomics of uncultivated deep-branching MTB reveals a conserved set of magnetosome genes.</title>
        <authorList>
            <person name="Kolinko S."/>
            <person name="Richter M."/>
            <person name="Glockner F.O."/>
            <person name="Brachmann A."/>
            <person name="Schuler D."/>
        </authorList>
    </citation>
    <scope>NUCLEOTIDE SEQUENCE [LARGE SCALE GENOMIC DNA]</scope>
    <source>
        <strain evidence="3">SKK-01</strain>
    </source>
</reference>
<evidence type="ECO:0000256" key="2">
    <source>
        <dbReference type="SAM" id="Phobius"/>
    </source>
</evidence>
<gene>
    <name evidence="3" type="ORF">OMAG_000399</name>
</gene>
<keyword evidence="2" id="KW-0812">Transmembrane</keyword>
<feature type="transmembrane region" description="Helical" evidence="2">
    <location>
        <begin position="157"/>
        <end position="178"/>
    </location>
</feature>
<evidence type="ECO:0000313" key="3">
    <source>
        <dbReference type="EMBL" id="KJJ85732.1"/>
    </source>
</evidence>
<organism evidence="3 4">
    <name type="scientific">Candidatus Omnitrophus magneticus</name>
    <dbReference type="NCBI Taxonomy" id="1609969"/>
    <lineage>
        <taxon>Bacteria</taxon>
        <taxon>Pseudomonadati</taxon>
        <taxon>Candidatus Omnitrophota</taxon>
        <taxon>Candidatus Omnitrophus</taxon>
    </lineage>
</organism>
<evidence type="ECO:0000256" key="1">
    <source>
        <dbReference type="SAM" id="MobiDB-lite"/>
    </source>
</evidence>
<feature type="region of interest" description="Disordered" evidence="1">
    <location>
        <begin position="302"/>
        <end position="324"/>
    </location>
</feature>
<accession>A0A0F0CR42</accession>
<keyword evidence="4" id="KW-1185">Reference proteome</keyword>
<dbReference type="EMBL" id="JYNY01000084">
    <property type="protein sequence ID" value="KJJ85732.1"/>
    <property type="molecule type" value="Genomic_DNA"/>
</dbReference>
<protein>
    <submittedName>
        <fullName evidence="3">Uncharacterized protein</fullName>
    </submittedName>
</protein>